<dbReference type="Gene3D" id="4.10.60.10">
    <property type="entry name" value="Zinc finger, CCHC-type"/>
    <property type="match status" value="1"/>
</dbReference>
<comment type="caution">
    <text evidence="4">The sequence shown here is derived from an EMBL/GenBank/DDBJ whole genome shotgun (WGS) entry which is preliminary data.</text>
</comment>
<dbReference type="OrthoDB" id="165998at2759"/>
<dbReference type="Pfam" id="PF00098">
    <property type="entry name" value="zf-CCHC"/>
    <property type="match status" value="1"/>
</dbReference>
<feature type="region of interest" description="Disordered" evidence="2">
    <location>
        <begin position="193"/>
        <end position="212"/>
    </location>
</feature>
<dbReference type="SMART" id="SM00343">
    <property type="entry name" value="ZnF_C2HC"/>
    <property type="match status" value="1"/>
</dbReference>
<keyword evidence="5" id="KW-1185">Reference proteome</keyword>
<evidence type="ECO:0000313" key="5">
    <source>
        <dbReference type="Proteomes" id="UP001165121"/>
    </source>
</evidence>
<dbReference type="Proteomes" id="UP001165121">
    <property type="component" value="Unassembled WGS sequence"/>
</dbReference>
<name>A0A9W7D4P3_9STRA</name>
<keyword evidence="1" id="KW-0863">Zinc-finger</keyword>
<dbReference type="EMBL" id="BSXT01004423">
    <property type="protein sequence ID" value="GMF57838.1"/>
    <property type="molecule type" value="Genomic_DNA"/>
</dbReference>
<accession>A0A9W7D4P3</accession>
<gene>
    <name evidence="4" type="ORF">Pfra01_002477700</name>
</gene>
<evidence type="ECO:0000256" key="2">
    <source>
        <dbReference type="SAM" id="MobiDB-lite"/>
    </source>
</evidence>
<proteinExistence type="predicted"/>
<organism evidence="4 5">
    <name type="scientific">Phytophthora fragariaefolia</name>
    <dbReference type="NCBI Taxonomy" id="1490495"/>
    <lineage>
        <taxon>Eukaryota</taxon>
        <taxon>Sar</taxon>
        <taxon>Stramenopiles</taxon>
        <taxon>Oomycota</taxon>
        <taxon>Peronosporomycetes</taxon>
        <taxon>Peronosporales</taxon>
        <taxon>Peronosporaceae</taxon>
        <taxon>Phytophthora</taxon>
    </lineage>
</organism>
<dbReference type="SUPFAM" id="SSF57756">
    <property type="entry name" value="Retrovirus zinc finger-like domains"/>
    <property type="match status" value="1"/>
</dbReference>
<dbReference type="GO" id="GO:0003676">
    <property type="term" value="F:nucleic acid binding"/>
    <property type="evidence" value="ECO:0007669"/>
    <property type="project" value="InterPro"/>
</dbReference>
<protein>
    <submittedName>
        <fullName evidence="4">Unnamed protein product</fullName>
    </submittedName>
</protein>
<dbReference type="AlphaFoldDB" id="A0A9W7D4P3"/>
<evidence type="ECO:0000313" key="4">
    <source>
        <dbReference type="EMBL" id="GMF57838.1"/>
    </source>
</evidence>
<feature type="compositionally biased region" description="Gly residues" evidence="2">
    <location>
        <begin position="196"/>
        <end position="212"/>
    </location>
</feature>
<keyword evidence="1" id="KW-0479">Metal-binding</keyword>
<keyword evidence="1" id="KW-0862">Zinc</keyword>
<dbReference type="InterPro" id="IPR001878">
    <property type="entry name" value="Znf_CCHC"/>
</dbReference>
<dbReference type="GO" id="GO:0008270">
    <property type="term" value="F:zinc ion binding"/>
    <property type="evidence" value="ECO:0007669"/>
    <property type="project" value="UniProtKB-KW"/>
</dbReference>
<evidence type="ECO:0000259" key="3">
    <source>
        <dbReference type="PROSITE" id="PS50158"/>
    </source>
</evidence>
<dbReference type="PANTHER" id="PTHR47481">
    <property type="match status" value="1"/>
</dbReference>
<feature type="domain" description="CCHC-type" evidence="3">
    <location>
        <begin position="219"/>
        <end position="235"/>
    </location>
</feature>
<reference evidence="4" key="1">
    <citation type="submission" date="2023-04" db="EMBL/GenBank/DDBJ databases">
        <title>Phytophthora fragariaefolia NBRC 109709.</title>
        <authorList>
            <person name="Ichikawa N."/>
            <person name="Sato H."/>
            <person name="Tonouchi N."/>
        </authorList>
    </citation>
    <scope>NUCLEOTIDE SEQUENCE</scope>
    <source>
        <strain evidence="4">NBRC 109709</strain>
    </source>
</reference>
<dbReference type="PANTHER" id="PTHR47481:SF7">
    <property type="entry name" value="CCHC-TYPE DOMAIN-CONTAINING PROTEIN"/>
    <property type="match status" value="1"/>
</dbReference>
<dbReference type="InterPro" id="IPR036875">
    <property type="entry name" value="Znf_CCHC_sf"/>
</dbReference>
<dbReference type="Pfam" id="PF14223">
    <property type="entry name" value="Retrotran_gag_2"/>
    <property type="match status" value="1"/>
</dbReference>
<dbReference type="PROSITE" id="PS50158">
    <property type="entry name" value="ZF_CCHC"/>
    <property type="match status" value="1"/>
</dbReference>
<evidence type="ECO:0000256" key="1">
    <source>
        <dbReference type="PROSITE-ProRule" id="PRU00047"/>
    </source>
</evidence>
<sequence>MTTKKVEVLLGSGNYVQWEYNMRMTLVRKGLLAHGEAVKAENEITETWLVNDVKVLGIITQGVEIQHQTKIRSATRAMQAWNTLREYYNRTTLHNRVTMTNRLHEFKMEDGSSMAKHLDAFDELVVGLQTLGEPIDDARQLVVLVSCLPSEYELIASILENAKDIDDVKEKLLKEHEWLQKKETTERAFKANAGRFNGGRGNGRKGNGPPKNGGGFKGKCFACNQVGHVKRDCPERNGGSAGDAVFAVSEERLAGWLIDSDDVAHDATPRGSVQF</sequence>